<evidence type="ECO:0000259" key="5">
    <source>
        <dbReference type="PROSITE" id="PS50937"/>
    </source>
</evidence>
<keyword evidence="3 6" id="KW-0238">DNA-binding</keyword>
<dbReference type="GO" id="GO:0003700">
    <property type="term" value="F:DNA-binding transcription factor activity"/>
    <property type="evidence" value="ECO:0007669"/>
    <property type="project" value="InterPro"/>
</dbReference>
<gene>
    <name evidence="6" type="ORF">EV146_111251</name>
</gene>
<evidence type="ECO:0000313" key="6">
    <source>
        <dbReference type="EMBL" id="TCN22408.1"/>
    </source>
</evidence>
<reference evidence="6 7" key="1">
    <citation type="journal article" date="2015" name="Stand. Genomic Sci.">
        <title>Genomic Encyclopedia of Bacterial and Archaeal Type Strains, Phase III: the genomes of soil and plant-associated and newly described type strains.</title>
        <authorList>
            <person name="Whitman W.B."/>
            <person name="Woyke T."/>
            <person name="Klenk H.P."/>
            <person name="Zhou Y."/>
            <person name="Lilburn T.G."/>
            <person name="Beck B.J."/>
            <person name="De Vos P."/>
            <person name="Vandamme P."/>
            <person name="Eisen J.A."/>
            <person name="Garrity G."/>
            <person name="Hugenholtz P."/>
            <person name="Kyrpides N.C."/>
        </authorList>
    </citation>
    <scope>NUCLEOTIDE SEQUENCE [LARGE SCALE GENOMIC DNA]</scope>
    <source>
        <strain evidence="6 7">CV53</strain>
    </source>
</reference>
<dbReference type="SUPFAM" id="SSF46955">
    <property type="entry name" value="Putative DNA-binding domain"/>
    <property type="match status" value="1"/>
</dbReference>
<dbReference type="CDD" id="cd01105">
    <property type="entry name" value="HTH_GlnR-like"/>
    <property type="match status" value="1"/>
</dbReference>
<dbReference type="SMART" id="SM00422">
    <property type="entry name" value="HTH_MERR"/>
    <property type="match status" value="1"/>
</dbReference>
<dbReference type="GO" id="GO:0003677">
    <property type="term" value="F:DNA binding"/>
    <property type="evidence" value="ECO:0007669"/>
    <property type="project" value="UniProtKB-KW"/>
</dbReference>
<organism evidence="6 7">
    <name type="scientific">Mesobacillus foraminis</name>
    <dbReference type="NCBI Taxonomy" id="279826"/>
    <lineage>
        <taxon>Bacteria</taxon>
        <taxon>Bacillati</taxon>
        <taxon>Bacillota</taxon>
        <taxon>Bacilli</taxon>
        <taxon>Bacillales</taxon>
        <taxon>Bacillaceae</taxon>
        <taxon>Mesobacillus</taxon>
    </lineage>
</organism>
<feature type="domain" description="HTH merR-type" evidence="5">
    <location>
        <begin position="9"/>
        <end position="78"/>
    </location>
</feature>
<comment type="caution">
    <text evidence="6">The sequence shown here is derived from an EMBL/GenBank/DDBJ whole genome shotgun (WGS) entry which is preliminary data.</text>
</comment>
<dbReference type="PROSITE" id="PS50937">
    <property type="entry name" value="HTH_MERR_2"/>
    <property type="match status" value="1"/>
</dbReference>
<dbReference type="Gene3D" id="1.10.1660.10">
    <property type="match status" value="1"/>
</dbReference>
<dbReference type="RefSeq" id="WP_132010265.1">
    <property type="nucleotide sequence ID" value="NZ_JABUHM010000013.1"/>
</dbReference>
<dbReference type="PANTHER" id="PTHR30204">
    <property type="entry name" value="REDOX-CYCLING DRUG-SENSING TRANSCRIPTIONAL ACTIVATOR SOXR"/>
    <property type="match status" value="1"/>
</dbReference>
<keyword evidence="1" id="KW-0678">Repressor</keyword>
<dbReference type="InterPro" id="IPR047057">
    <property type="entry name" value="MerR_fam"/>
</dbReference>
<sequence>MTSYKEKKVISIGIVSELTGLSLRKIRYYEERGLITPERIGNGGSRRYSFADVETLMKIAEKREEGVQTSEIKKELVKERNQKQVRNQMIRGQINAHFNIRK</sequence>
<evidence type="ECO:0000313" key="7">
    <source>
        <dbReference type="Proteomes" id="UP000295689"/>
    </source>
</evidence>
<keyword evidence="4" id="KW-0804">Transcription</keyword>
<dbReference type="Pfam" id="PF13411">
    <property type="entry name" value="MerR_1"/>
    <property type="match status" value="1"/>
</dbReference>
<evidence type="ECO:0000256" key="2">
    <source>
        <dbReference type="ARBA" id="ARBA00023015"/>
    </source>
</evidence>
<evidence type="ECO:0000256" key="1">
    <source>
        <dbReference type="ARBA" id="ARBA00022491"/>
    </source>
</evidence>
<dbReference type="AlphaFoldDB" id="A0A4R2B6T5"/>
<dbReference type="PANTHER" id="PTHR30204:SF65">
    <property type="entry name" value="HTH-TYPE TRANSCRIPTIONAL REGULATOR TNRA"/>
    <property type="match status" value="1"/>
</dbReference>
<evidence type="ECO:0000256" key="3">
    <source>
        <dbReference type="ARBA" id="ARBA00023125"/>
    </source>
</evidence>
<protein>
    <submittedName>
        <fullName evidence="6">DNA-binding transcriptional MerR regulator</fullName>
    </submittedName>
</protein>
<accession>A0A4R2B6T5</accession>
<dbReference type="PROSITE" id="PS00552">
    <property type="entry name" value="HTH_MERR_1"/>
    <property type="match status" value="1"/>
</dbReference>
<evidence type="ECO:0000256" key="4">
    <source>
        <dbReference type="ARBA" id="ARBA00023163"/>
    </source>
</evidence>
<keyword evidence="7" id="KW-1185">Reference proteome</keyword>
<dbReference type="InterPro" id="IPR000551">
    <property type="entry name" value="MerR-type_HTH_dom"/>
</dbReference>
<dbReference type="Proteomes" id="UP000295689">
    <property type="component" value="Unassembled WGS sequence"/>
</dbReference>
<name>A0A4R2B6T5_9BACI</name>
<keyword evidence="2" id="KW-0805">Transcription regulation</keyword>
<dbReference type="InterPro" id="IPR009061">
    <property type="entry name" value="DNA-bd_dom_put_sf"/>
</dbReference>
<dbReference type="PRINTS" id="PR00040">
    <property type="entry name" value="HTHMERR"/>
</dbReference>
<dbReference type="EMBL" id="SLVV01000011">
    <property type="protein sequence ID" value="TCN22408.1"/>
    <property type="molecule type" value="Genomic_DNA"/>
</dbReference>
<proteinExistence type="predicted"/>